<name>A0A507CZR3_9FUNG</name>
<accession>A0A507CZR3</accession>
<protein>
    <submittedName>
        <fullName evidence="1">Uncharacterized protein</fullName>
    </submittedName>
</protein>
<evidence type="ECO:0000313" key="1">
    <source>
        <dbReference type="EMBL" id="TPX44538.1"/>
    </source>
</evidence>
<sequence length="87" mass="9492">MAVTSKRGRPAVLASPREGPEQIVATFHANKGAKLPSQVWGSIGHTARTFGALRGRTFINGCALKDKLHFQFGWRHPSRQLVKADVA</sequence>
<proteinExistence type="predicted"/>
<gene>
    <name evidence="1" type="ORF">SeMB42_g04296</name>
</gene>
<keyword evidence="2" id="KW-1185">Reference proteome</keyword>
<dbReference type="AlphaFoldDB" id="A0A507CZR3"/>
<organism evidence="1 2">
    <name type="scientific">Synchytrium endobioticum</name>
    <dbReference type="NCBI Taxonomy" id="286115"/>
    <lineage>
        <taxon>Eukaryota</taxon>
        <taxon>Fungi</taxon>
        <taxon>Fungi incertae sedis</taxon>
        <taxon>Chytridiomycota</taxon>
        <taxon>Chytridiomycota incertae sedis</taxon>
        <taxon>Chytridiomycetes</taxon>
        <taxon>Synchytriales</taxon>
        <taxon>Synchytriaceae</taxon>
        <taxon>Synchytrium</taxon>
    </lineage>
</organism>
<dbReference type="Proteomes" id="UP000317494">
    <property type="component" value="Unassembled WGS sequence"/>
</dbReference>
<comment type="caution">
    <text evidence="1">The sequence shown here is derived from an EMBL/GenBank/DDBJ whole genome shotgun (WGS) entry which is preliminary data.</text>
</comment>
<dbReference type="VEuPathDB" id="FungiDB:SeMB42_g04296"/>
<dbReference type="EMBL" id="QEAN01000170">
    <property type="protein sequence ID" value="TPX44538.1"/>
    <property type="molecule type" value="Genomic_DNA"/>
</dbReference>
<reference evidence="1 2" key="1">
    <citation type="journal article" date="2019" name="Sci. Rep.">
        <title>Comparative genomics of chytrid fungi reveal insights into the obligate biotrophic and pathogenic lifestyle of Synchytrium endobioticum.</title>
        <authorList>
            <person name="van de Vossenberg B.T.L.H."/>
            <person name="Warris S."/>
            <person name="Nguyen H.D.T."/>
            <person name="van Gent-Pelzer M.P.E."/>
            <person name="Joly D.L."/>
            <person name="van de Geest H.C."/>
            <person name="Bonants P.J.M."/>
            <person name="Smith D.S."/>
            <person name="Levesque C.A."/>
            <person name="van der Lee T.A.J."/>
        </authorList>
    </citation>
    <scope>NUCLEOTIDE SEQUENCE [LARGE SCALE GENOMIC DNA]</scope>
    <source>
        <strain evidence="1 2">MB42</strain>
    </source>
</reference>
<evidence type="ECO:0000313" key="2">
    <source>
        <dbReference type="Proteomes" id="UP000317494"/>
    </source>
</evidence>